<gene>
    <name evidence="1" type="ORF">A2751_02890</name>
</gene>
<evidence type="ECO:0000313" key="1">
    <source>
        <dbReference type="EMBL" id="OGE77963.1"/>
    </source>
</evidence>
<accession>A0A1F5NK85</accession>
<dbReference type="Proteomes" id="UP000176864">
    <property type="component" value="Unassembled WGS sequence"/>
</dbReference>
<dbReference type="AlphaFoldDB" id="A0A1F5NK85"/>
<dbReference type="EMBL" id="MFEK01000016">
    <property type="protein sequence ID" value="OGE77963.1"/>
    <property type="molecule type" value="Genomic_DNA"/>
</dbReference>
<comment type="caution">
    <text evidence="1">The sequence shown here is derived from an EMBL/GenBank/DDBJ whole genome shotgun (WGS) entry which is preliminary data.</text>
</comment>
<protein>
    <submittedName>
        <fullName evidence="1">Uncharacterized protein</fullName>
    </submittedName>
</protein>
<sequence>MSDNGNGKPPVLIVVIAAEERYIEPEVWNHPQIWFAREDEITTSSQIPDTVCLLIVNNSLMSAMGFRMMARTKPNLDFQPINPIAMARFLEEKLTEFGLRAVTAPLPQPPPRFEAPPQPLPKRKTAATSLRVSNSGLVIICTDPVLVPNEAVRFFEKRGILFAAARDVVADQYFPEGSRHLIILRTVGRQLSRVESLARLQHLPYQTHATVISLWDALECPPLPAPKTEAMQ</sequence>
<dbReference type="STRING" id="1817824.A2751_02890"/>
<organism evidence="1 2">
    <name type="scientific">Candidatus Doudnabacteria bacterium RIFCSPHIGHO2_01_FULL_46_14</name>
    <dbReference type="NCBI Taxonomy" id="1817824"/>
    <lineage>
        <taxon>Bacteria</taxon>
        <taxon>Candidatus Doudnaibacteriota</taxon>
    </lineage>
</organism>
<proteinExistence type="predicted"/>
<reference evidence="1 2" key="1">
    <citation type="journal article" date="2016" name="Nat. Commun.">
        <title>Thousands of microbial genomes shed light on interconnected biogeochemical processes in an aquifer system.</title>
        <authorList>
            <person name="Anantharaman K."/>
            <person name="Brown C.T."/>
            <person name="Hug L.A."/>
            <person name="Sharon I."/>
            <person name="Castelle C.J."/>
            <person name="Probst A.J."/>
            <person name="Thomas B.C."/>
            <person name="Singh A."/>
            <person name="Wilkins M.J."/>
            <person name="Karaoz U."/>
            <person name="Brodie E.L."/>
            <person name="Williams K.H."/>
            <person name="Hubbard S.S."/>
            <person name="Banfield J.F."/>
        </authorList>
    </citation>
    <scope>NUCLEOTIDE SEQUENCE [LARGE SCALE GENOMIC DNA]</scope>
</reference>
<evidence type="ECO:0000313" key="2">
    <source>
        <dbReference type="Proteomes" id="UP000176864"/>
    </source>
</evidence>
<name>A0A1F5NK85_9BACT</name>